<keyword evidence="3" id="KW-1133">Transmembrane helix</keyword>
<proteinExistence type="predicted"/>
<evidence type="ECO:0000313" key="5">
    <source>
        <dbReference type="Proteomes" id="UP000823521"/>
    </source>
</evidence>
<gene>
    <name evidence="4" type="ORF">GSF22_22960</name>
</gene>
<keyword evidence="5" id="KW-1185">Reference proteome</keyword>
<dbReference type="NCBIfam" id="NF033748">
    <property type="entry name" value="class_F_sortase"/>
    <property type="match status" value="1"/>
</dbReference>
<dbReference type="SUPFAM" id="SSF63817">
    <property type="entry name" value="Sortase"/>
    <property type="match status" value="1"/>
</dbReference>
<accession>A0ABS3VWD7</accession>
<evidence type="ECO:0000256" key="1">
    <source>
        <dbReference type="ARBA" id="ARBA00022801"/>
    </source>
</evidence>
<dbReference type="Gene3D" id="2.40.260.10">
    <property type="entry name" value="Sortase"/>
    <property type="match status" value="1"/>
</dbReference>
<dbReference type="InterPro" id="IPR042001">
    <property type="entry name" value="Sortase_F"/>
</dbReference>
<evidence type="ECO:0000256" key="2">
    <source>
        <dbReference type="SAM" id="MobiDB-lite"/>
    </source>
</evidence>
<dbReference type="Pfam" id="PF04203">
    <property type="entry name" value="Sortase"/>
    <property type="match status" value="1"/>
</dbReference>
<dbReference type="InterPro" id="IPR005754">
    <property type="entry name" value="Sortase"/>
</dbReference>
<dbReference type="EMBL" id="WVUH01000235">
    <property type="protein sequence ID" value="MBO4208847.1"/>
    <property type="molecule type" value="Genomic_DNA"/>
</dbReference>
<dbReference type="Proteomes" id="UP000823521">
    <property type="component" value="Unassembled WGS sequence"/>
</dbReference>
<evidence type="ECO:0000256" key="3">
    <source>
        <dbReference type="SAM" id="Phobius"/>
    </source>
</evidence>
<keyword evidence="3" id="KW-0472">Membrane</keyword>
<reference evidence="4 5" key="1">
    <citation type="submission" date="2019-12" db="EMBL/GenBank/DDBJ databases">
        <title>Whole genome sequencing of endophytic Actinobacterium Micromonospora sp. MPMI6T.</title>
        <authorList>
            <person name="Evv R."/>
            <person name="Podile A.R."/>
        </authorList>
    </citation>
    <scope>NUCLEOTIDE SEQUENCE [LARGE SCALE GENOMIC DNA]</scope>
    <source>
        <strain evidence="4 5">MPMI6</strain>
    </source>
</reference>
<keyword evidence="1" id="KW-0378">Hydrolase</keyword>
<feature type="compositionally biased region" description="Low complexity" evidence="2">
    <location>
        <begin position="48"/>
        <end position="70"/>
    </location>
</feature>
<dbReference type="RefSeq" id="WP_208815824.1">
    <property type="nucleotide sequence ID" value="NZ_WVUH01000235.1"/>
</dbReference>
<feature type="transmembrane region" description="Helical" evidence="3">
    <location>
        <begin position="12"/>
        <end position="36"/>
    </location>
</feature>
<name>A0ABS3VWD7_MICEH</name>
<sequence length="231" mass="23829">MTRGAGGRPGAPWRVAGPLLVVLVALAGVGLIGLAVTAPDPVTPPQPAAGADLNAPLPAPPTAAVDPDLAGGNGPSADPGLPHSAPVQVTIERIKVRADVLTLGTRSDGSVEVPPLSRAHLAGWYGQGPSPGETGNAVLMGHVDSAALGPAVFFRLGELAAGDRIRITRQDRSVVQFRVDEVRSYPKKSFPSALVYGPSDRAGLRLVTCGGTFDRQRSTYLNNIIVFATRV</sequence>
<keyword evidence="3" id="KW-0812">Transmembrane</keyword>
<dbReference type="CDD" id="cd05829">
    <property type="entry name" value="Sortase_F"/>
    <property type="match status" value="1"/>
</dbReference>
<comment type="caution">
    <text evidence="4">The sequence shown here is derived from an EMBL/GenBank/DDBJ whole genome shotgun (WGS) entry which is preliminary data.</text>
</comment>
<protein>
    <submittedName>
        <fullName evidence="4">Class F sortase</fullName>
    </submittedName>
</protein>
<evidence type="ECO:0000313" key="4">
    <source>
        <dbReference type="EMBL" id="MBO4208847.1"/>
    </source>
</evidence>
<organism evidence="4 5">
    <name type="scientific">Micromonospora echinofusca</name>
    <dbReference type="NCBI Taxonomy" id="47858"/>
    <lineage>
        <taxon>Bacteria</taxon>
        <taxon>Bacillati</taxon>
        <taxon>Actinomycetota</taxon>
        <taxon>Actinomycetes</taxon>
        <taxon>Micromonosporales</taxon>
        <taxon>Micromonosporaceae</taxon>
        <taxon>Micromonospora</taxon>
    </lineage>
</organism>
<feature type="region of interest" description="Disordered" evidence="2">
    <location>
        <begin position="45"/>
        <end position="82"/>
    </location>
</feature>
<dbReference type="InterPro" id="IPR023365">
    <property type="entry name" value="Sortase_dom-sf"/>
</dbReference>